<name>A0A448YZS3_9STRA</name>
<feature type="compositionally biased region" description="Acidic residues" evidence="1">
    <location>
        <begin position="422"/>
        <end position="446"/>
    </location>
</feature>
<gene>
    <name evidence="2" type="ORF">PSNMU_V1.4_AUG-EV-PASAV3_0020240</name>
</gene>
<proteinExistence type="predicted"/>
<evidence type="ECO:0000313" key="3">
    <source>
        <dbReference type="Proteomes" id="UP000291116"/>
    </source>
</evidence>
<organism evidence="2 3">
    <name type="scientific">Pseudo-nitzschia multistriata</name>
    <dbReference type="NCBI Taxonomy" id="183589"/>
    <lineage>
        <taxon>Eukaryota</taxon>
        <taxon>Sar</taxon>
        <taxon>Stramenopiles</taxon>
        <taxon>Ochrophyta</taxon>
        <taxon>Bacillariophyta</taxon>
        <taxon>Bacillariophyceae</taxon>
        <taxon>Bacillariophycidae</taxon>
        <taxon>Bacillariales</taxon>
        <taxon>Bacillariaceae</taxon>
        <taxon>Pseudo-nitzschia</taxon>
    </lineage>
</organism>
<accession>A0A448YZS3</accession>
<sequence length="481" mass="55047">MTSNMRVPSSDAPVRLSKEDVDKSYRQEHGVGATILLDQPTNHHEDPLENLSTIANEMVDMTKTKDLLAPTTASHTKKTVRINDVVTFIPLLTSSSFFRQTPKPKTVTNQGYGGMMRSFRIVTPAAISRGHKTTKEDDLVPKSSLWWTKEERREILISNQKASRDFKRYHRAKIREANLIYEKIVMDCSVFEDDKDKDDEIYHFFRNNRLRRRTDDNENMIKNSKKRKRMATTDSIDCDISTIDVGCNINPPSTPTTGETTMYLPDQIRGLEWGVLPDAKRYRKTHARNVLDWQDRLREMKDGIERKRRRNGHDCDQEDRQDNQDCSMSSSDEHVDYNHDHVHGKITRRLSYHQEQQEILLGQKAIISSHRSCVLARMLGKSDAIAATDSVSISTSNLCEKSRTNSPTPSLTSTTDESNSGSDEEDDSESDDDDSDSDDSDSEEDGGASRSHFLYSTVTTNASSMHRRTFRPRMMPPMSWR</sequence>
<evidence type="ECO:0000313" key="2">
    <source>
        <dbReference type="EMBL" id="VEU35292.1"/>
    </source>
</evidence>
<dbReference type="Proteomes" id="UP000291116">
    <property type="component" value="Unassembled WGS sequence"/>
</dbReference>
<feature type="region of interest" description="Disordered" evidence="1">
    <location>
        <begin position="395"/>
        <end position="481"/>
    </location>
</feature>
<feature type="compositionally biased region" description="Basic and acidic residues" evidence="1">
    <location>
        <begin position="312"/>
        <end position="323"/>
    </location>
</feature>
<feature type="region of interest" description="Disordered" evidence="1">
    <location>
        <begin position="304"/>
        <end position="337"/>
    </location>
</feature>
<feature type="compositionally biased region" description="Polar residues" evidence="1">
    <location>
        <begin position="454"/>
        <end position="464"/>
    </location>
</feature>
<protein>
    <submittedName>
        <fullName evidence="2">Uncharacterized protein</fullName>
    </submittedName>
</protein>
<dbReference type="OrthoDB" id="56712at2759"/>
<feature type="compositionally biased region" description="Low complexity" evidence="1">
    <location>
        <begin position="472"/>
        <end position="481"/>
    </location>
</feature>
<keyword evidence="3" id="KW-1185">Reference proteome</keyword>
<feature type="compositionally biased region" description="Low complexity" evidence="1">
    <location>
        <begin position="404"/>
        <end position="421"/>
    </location>
</feature>
<evidence type="ECO:0000256" key="1">
    <source>
        <dbReference type="SAM" id="MobiDB-lite"/>
    </source>
</evidence>
<dbReference type="EMBL" id="CAACVS010000055">
    <property type="protein sequence ID" value="VEU35292.1"/>
    <property type="molecule type" value="Genomic_DNA"/>
</dbReference>
<reference evidence="2 3" key="1">
    <citation type="submission" date="2019-01" db="EMBL/GenBank/DDBJ databases">
        <authorList>
            <person name="Ferrante I. M."/>
        </authorList>
    </citation>
    <scope>NUCLEOTIDE SEQUENCE [LARGE SCALE GENOMIC DNA]</scope>
    <source>
        <strain evidence="2 3">B856</strain>
    </source>
</reference>
<dbReference type="AlphaFoldDB" id="A0A448YZS3"/>
<feature type="region of interest" description="Disordered" evidence="1">
    <location>
        <begin position="1"/>
        <end position="20"/>
    </location>
</feature>